<dbReference type="SUPFAM" id="SSF52518">
    <property type="entry name" value="Thiamin diphosphate-binding fold (THDP-binding)"/>
    <property type="match status" value="2"/>
</dbReference>
<accession>A0A4R1K558</accession>
<dbReference type="InterPro" id="IPR004433">
    <property type="entry name" value="MenaQ_synth_MenD"/>
</dbReference>
<dbReference type="Gene3D" id="3.40.50.1220">
    <property type="entry name" value="TPP-binding domain"/>
    <property type="match status" value="1"/>
</dbReference>
<dbReference type="CDD" id="cd07037">
    <property type="entry name" value="TPP_PYR_MenD"/>
    <property type="match status" value="1"/>
</dbReference>
<dbReference type="PIRSF" id="PIRSF004983">
    <property type="entry name" value="MenD"/>
    <property type="match status" value="1"/>
</dbReference>
<dbReference type="GO" id="GO:0030976">
    <property type="term" value="F:thiamine pyrophosphate binding"/>
    <property type="evidence" value="ECO:0007669"/>
    <property type="project" value="InterPro"/>
</dbReference>
<sequence length="577" mass="65597">MRQLYTDEKNAQVVVALLKKHNIKQIIASPGTTNVALVRCLQIDPFFKIYSAVDERSAAYMACGLAAESNNPVVLSCTGATASRNYLPGLTEAFYRKLPILAITSTRDRALYGHHEDQVIDRTSMPKDVAKLSVHLPTVKDRNDIWECRIKTNQAILELYRNGGGPVHINLTTVYTRSYTTKKLPDIEPIYRFTTEDKFPTLSANKIGIFIGSHKLFTEDENNIIDRFCESNNAVVFCDHTSGYRGNYGVKYLLPLTQFEMNNSHLLPELLIHIGEISGFYHPFVSRCQVWRINEDGEIRDTFKKLKYIFEMSEFSFFKKYTSESGKNLTYYNLWQDTVSDLYKKMPNLVFSNLWVAEQLSPKIPKNSNIHFGILNSLTSWNYFDVDRTINCNSNVGGFGIDGGVSALLGASLYDKNKIYFGIFGDLAFFYDMNAIGNRYLSNNLRILIINNGMGIEFKIKNNPAVQFGDETDLYVAGAGHFGNKSPNLIKDYAINLGFDYITASNKDEFNDVFEKFITPDVSEKPILFEVFTDDVNEQLAEKQIRQIERNFKGSMKSIVKHAVGDKQLARIKKIVK</sequence>
<keyword evidence="3" id="KW-0479">Metal-binding</keyword>
<dbReference type="InterPro" id="IPR029061">
    <property type="entry name" value="THDP-binding"/>
</dbReference>
<protein>
    <submittedName>
        <fullName evidence="8">2-succinyl-5-enolpyruvyl-6-hydroxy-3-cyclohexene-1-carboxylate synthase</fullName>
    </submittedName>
</protein>
<keyword evidence="6" id="KW-0464">Manganese</keyword>
<keyword evidence="9" id="KW-1185">Reference proteome</keyword>
<proteinExistence type="predicted"/>
<dbReference type="Gene3D" id="3.40.50.970">
    <property type="match status" value="2"/>
</dbReference>
<evidence type="ECO:0000313" key="8">
    <source>
        <dbReference type="EMBL" id="TCK59080.1"/>
    </source>
</evidence>
<dbReference type="InterPro" id="IPR012001">
    <property type="entry name" value="Thiamin_PyroP_enz_TPP-bd_dom"/>
</dbReference>
<dbReference type="AlphaFoldDB" id="A0A4R1K558"/>
<dbReference type="PANTHER" id="PTHR42916:SF1">
    <property type="entry name" value="PROTEIN PHYLLO, CHLOROPLASTIC"/>
    <property type="match status" value="1"/>
</dbReference>
<dbReference type="Proteomes" id="UP000295565">
    <property type="component" value="Unassembled WGS sequence"/>
</dbReference>
<dbReference type="RefSeq" id="WP_131912029.1">
    <property type="nucleotide sequence ID" value="NZ_OU594967.1"/>
</dbReference>
<dbReference type="GO" id="GO:0070204">
    <property type="term" value="F:2-succinyl-5-enolpyruvyl-6-hydroxy-3-cyclohexene-1-carboxylic-acid synthase activity"/>
    <property type="evidence" value="ECO:0007669"/>
    <property type="project" value="InterPro"/>
</dbReference>
<evidence type="ECO:0000256" key="1">
    <source>
        <dbReference type="ARBA" id="ARBA00022428"/>
    </source>
</evidence>
<reference evidence="8 9" key="1">
    <citation type="submission" date="2019-03" db="EMBL/GenBank/DDBJ databases">
        <title>Genomic Encyclopedia of Type Strains, Phase IV (KMG-IV): sequencing the most valuable type-strain genomes for metagenomic binning, comparative biology and taxonomic classification.</title>
        <authorList>
            <person name="Goeker M."/>
        </authorList>
    </citation>
    <scope>NUCLEOTIDE SEQUENCE [LARGE SCALE GENOMIC DNA]</scope>
    <source>
        <strain evidence="8 9">DSM 18577</strain>
    </source>
</reference>
<keyword evidence="2" id="KW-0808">Transferase</keyword>
<evidence type="ECO:0000256" key="4">
    <source>
        <dbReference type="ARBA" id="ARBA00022842"/>
    </source>
</evidence>
<evidence type="ECO:0000256" key="3">
    <source>
        <dbReference type="ARBA" id="ARBA00022723"/>
    </source>
</evidence>
<keyword evidence="1" id="KW-0474">Menaquinone biosynthesis</keyword>
<dbReference type="Pfam" id="PF02776">
    <property type="entry name" value="TPP_enzyme_N"/>
    <property type="match status" value="1"/>
</dbReference>
<evidence type="ECO:0000256" key="6">
    <source>
        <dbReference type="ARBA" id="ARBA00023211"/>
    </source>
</evidence>
<keyword evidence="5" id="KW-0786">Thiamine pyrophosphate</keyword>
<evidence type="ECO:0000259" key="7">
    <source>
        <dbReference type="Pfam" id="PF02776"/>
    </source>
</evidence>
<dbReference type="GO" id="GO:0046872">
    <property type="term" value="F:metal ion binding"/>
    <property type="evidence" value="ECO:0007669"/>
    <property type="project" value="UniProtKB-KW"/>
</dbReference>
<evidence type="ECO:0000256" key="2">
    <source>
        <dbReference type="ARBA" id="ARBA00022679"/>
    </source>
</evidence>
<dbReference type="GO" id="GO:0009234">
    <property type="term" value="P:menaquinone biosynthetic process"/>
    <property type="evidence" value="ECO:0007669"/>
    <property type="project" value="UniProtKB-KW"/>
</dbReference>
<dbReference type="OrthoDB" id="9791859at2"/>
<name>A0A4R1K558_9GAMM</name>
<organism evidence="8 9">
    <name type="scientific">Celerinatantimonas diazotrophica</name>
    <dbReference type="NCBI Taxonomy" id="412034"/>
    <lineage>
        <taxon>Bacteria</taxon>
        <taxon>Pseudomonadati</taxon>
        <taxon>Pseudomonadota</taxon>
        <taxon>Gammaproteobacteria</taxon>
        <taxon>Celerinatantimonadaceae</taxon>
        <taxon>Celerinatantimonas</taxon>
    </lineage>
</organism>
<dbReference type="PANTHER" id="PTHR42916">
    <property type="entry name" value="2-SUCCINYL-5-ENOLPYRUVYL-6-HYDROXY-3-CYCLOHEXENE-1-CARBOXYLATE SYNTHASE"/>
    <property type="match status" value="1"/>
</dbReference>
<comment type="caution">
    <text evidence="8">The sequence shown here is derived from an EMBL/GenBank/DDBJ whole genome shotgun (WGS) entry which is preliminary data.</text>
</comment>
<gene>
    <name evidence="8" type="ORF">EV690_1245</name>
</gene>
<evidence type="ECO:0000313" key="9">
    <source>
        <dbReference type="Proteomes" id="UP000295565"/>
    </source>
</evidence>
<feature type="domain" description="Thiamine pyrophosphate enzyme N-terminal TPP-binding" evidence="7">
    <location>
        <begin position="11"/>
        <end position="125"/>
    </location>
</feature>
<dbReference type="EMBL" id="SMGD01000011">
    <property type="protein sequence ID" value="TCK59080.1"/>
    <property type="molecule type" value="Genomic_DNA"/>
</dbReference>
<evidence type="ECO:0000256" key="5">
    <source>
        <dbReference type="ARBA" id="ARBA00023052"/>
    </source>
</evidence>
<keyword evidence="4" id="KW-0460">Magnesium</keyword>